<dbReference type="OrthoDB" id="9818949at2"/>
<gene>
    <name evidence="1" type="ORF">B4N89_44630</name>
</gene>
<protein>
    <submittedName>
        <fullName evidence="1">Uncharacterized protein</fullName>
    </submittedName>
</protein>
<proteinExistence type="predicted"/>
<name>A0A1T3NL63_9ACTN</name>
<evidence type="ECO:0000313" key="1">
    <source>
        <dbReference type="EMBL" id="OPC77577.1"/>
    </source>
</evidence>
<organism evidence="1 2">
    <name type="scientific">Embleya scabrispora</name>
    <dbReference type="NCBI Taxonomy" id="159449"/>
    <lineage>
        <taxon>Bacteria</taxon>
        <taxon>Bacillati</taxon>
        <taxon>Actinomycetota</taxon>
        <taxon>Actinomycetes</taxon>
        <taxon>Kitasatosporales</taxon>
        <taxon>Streptomycetaceae</taxon>
        <taxon>Embleya</taxon>
    </lineage>
</organism>
<keyword evidence="2" id="KW-1185">Reference proteome</keyword>
<dbReference type="Proteomes" id="UP000190037">
    <property type="component" value="Unassembled WGS sequence"/>
</dbReference>
<reference evidence="1 2" key="1">
    <citation type="submission" date="2017-03" db="EMBL/GenBank/DDBJ databases">
        <title>Draft genome sequence of Streptomyces scabrisporus NF3, endophyte isolated from Amphipterygium adstringens.</title>
        <authorList>
            <person name="Vazquez M."/>
            <person name="Ceapa C.D."/>
            <person name="Rodriguez Luna D."/>
            <person name="Sanchez Esquivel S."/>
        </authorList>
    </citation>
    <scope>NUCLEOTIDE SEQUENCE [LARGE SCALE GENOMIC DNA]</scope>
    <source>
        <strain evidence="1 2">NF3</strain>
    </source>
</reference>
<evidence type="ECO:0000313" key="2">
    <source>
        <dbReference type="Proteomes" id="UP000190037"/>
    </source>
</evidence>
<dbReference type="RefSeq" id="WP_078982331.1">
    <property type="nucleotide sequence ID" value="NZ_MWQN01000004.1"/>
</dbReference>
<comment type="caution">
    <text evidence="1">The sequence shown here is derived from an EMBL/GenBank/DDBJ whole genome shotgun (WGS) entry which is preliminary data.</text>
</comment>
<dbReference type="EMBL" id="MWQN01000004">
    <property type="protein sequence ID" value="OPC77577.1"/>
    <property type="molecule type" value="Genomic_DNA"/>
</dbReference>
<sequence length="234" mass="26113">MIIQLYGEWTQRSDTSANYARAVAGCQDVADRQRKYFTADGQEHERSMVNKGLALYIDVPHHLLGFDDSGARGIAEIKPNNWDSGFLSFAVGCRRTWTDGVVAAPESVLWAAIHAYWGVRVPEYADASARERQAYRRGHLPSGAKGVPSIEDLSGLIDYTRCRRSGPAVVVAGRHVEFEESADRQEELPFLVALTDPLHQPPLTGPYSYRGDHGDTARLARVRKLEPQPRPSRR</sequence>
<accession>A0A1T3NL63</accession>
<dbReference type="AlphaFoldDB" id="A0A1T3NL63"/>